<keyword evidence="2" id="KW-1185">Reference proteome</keyword>
<evidence type="ECO:0000313" key="2">
    <source>
        <dbReference type="Proteomes" id="UP000023435"/>
    </source>
</evidence>
<sequence>MKTLQLWPILSLEPSEGELVAFDIGPDRAVYLLHALKPLDYRREEKNASFAKARPATPQRYRAQAWLDGAQLLDLCIDNEPYNVHALQPLGDDLLLVCARSTSRGGDSDLNGRVYSRDGRLLDEIALGDAIEHVQTTARGEIWLGYFDEGVFGDHPLSAHGLVACDRQGTPVFRYQPDAPLDTIADCYALNVASHNEAWTCYYTDFPLVQLRDHRIVRHWSVPVYGAHAFAVYRDRALFAGGYDARHACTLLRLDDGPGASVMATFKLLDEHGEPLQAQLVRGRGDTLYLYRDDRVYACDIHQAISAFSN</sequence>
<dbReference type="AlphaFoldDB" id="A0A120AHN7"/>
<comment type="caution">
    <text evidence="1">The sequence shown here is derived from an EMBL/GenBank/DDBJ whole genome shotgun (WGS) entry which is preliminary data.</text>
</comment>
<dbReference type="OrthoDB" id="6636929at2"/>
<reference evidence="1 2" key="1">
    <citation type="journal article" date="2014" name="Genome Announc.">
        <title>Draft Genome Sequence of Lysobacter capsici AZ78, a Bacterium Antagonistic to Plant-Pathogenic Oomycetes.</title>
        <authorList>
            <person name="Puopolo G."/>
            <person name="Sonego P."/>
            <person name="Engelen K."/>
            <person name="Pertot I."/>
        </authorList>
    </citation>
    <scope>NUCLEOTIDE SEQUENCE [LARGE SCALE GENOMIC DNA]</scope>
    <source>
        <strain evidence="1 2">AZ78</strain>
    </source>
</reference>
<name>A0A120AHN7_9GAMM</name>
<dbReference type="EMBL" id="JAJA02000001">
    <property type="protein sequence ID" value="KWS06438.1"/>
    <property type="molecule type" value="Genomic_DNA"/>
</dbReference>
<accession>A0A120AHN7</accession>
<dbReference type="RefSeq" id="WP_051547316.1">
    <property type="nucleotide sequence ID" value="NZ_JAJA02000001.1"/>
</dbReference>
<dbReference type="Proteomes" id="UP000023435">
    <property type="component" value="Unassembled WGS sequence"/>
</dbReference>
<gene>
    <name evidence="1" type="ORF">AZ78_3994</name>
</gene>
<protein>
    <submittedName>
        <fullName evidence="1">Uncharacterized protein</fullName>
    </submittedName>
</protein>
<organism evidence="1 2">
    <name type="scientific">Lysobacter capsici AZ78</name>
    <dbReference type="NCBI Taxonomy" id="1444315"/>
    <lineage>
        <taxon>Bacteria</taxon>
        <taxon>Pseudomonadati</taxon>
        <taxon>Pseudomonadota</taxon>
        <taxon>Gammaproteobacteria</taxon>
        <taxon>Lysobacterales</taxon>
        <taxon>Lysobacteraceae</taxon>
        <taxon>Lysobacter</taxon>
    </lineage>
</organism>
<evidence type="ECO:0000313" key="1">
    <source>
        <dbReference type="EMBL" id="KWS06438.1"/>
    </source>
</evidence>
<proteinExistence type="predicted"/>